<dbReference type="EMBL" id="JABZGW010000030">
    <property type="protein sequence ID" value="MBF4807335.1"/>
    <property type="molecule type" value="Genomic_DNA"/>
</dbReference>
<feature type="transmembrane region" description="Helical" evidence="1">
    <location>
        <begin position="32"/>
        <end position="54"/>
    </location>
</feature>
<keyword evidence="1" id="KW-0472">Membrane</keyword>
<evidence type="ECO:0000313" key="3">
    <source>
        <dbReference type="EMBL" id="MBF4807335.1"/>
    </source>
</evidence>
<evidence type="ECO:0000313" key="4">
    <source>
        <dbReference type="Proteomes" id="UP000698335"/>
    </source>
</evidence>
<evidence type="ECO:0000259" key="2">
    <source>
        <dbReference type="Pfam" id="PF07811"/>
    </source>
</evidence>
<organism evidence="3 4">
    <name type="scientific">Lancefieldella rimae</name>
    <dbReference type="NCBI Taxonomy" id="1383"/>
    <lineage>
        <taxon>Bacteria</taxon>
        <taxon>Bacillati</taxon>
        <taxon>Actinomycetota</taxon>
        <taxon>Coriobacteriia</taxon>
        <taxon>Coriobacteriales</taxon>
        <taxon>Atopobiaceae</taxon>
        <taxon>Lancefieldella</taxon>
    </lineage>
</organism>
<accession>A0A930YPB7</accession>
<keyword evidence="1" id="KW-0812">Transmembrane</keyword>
<keyword evidence="1" id="KW-1133">Transmembrane helix</keyword>
<proteinExistence type="predicted"/>
<name>A0A930YPB7_9ACTN</name>
<dbReference type="Proteomes" id="UP000698335">
    <property type="component" value="Unassembled WGS sequence"/>
</dbReference>
<reference evidence="3" key="1">
    <citation type="submission" date="2020-04" db="EMBL/GenBank/DDBJ databases">
        <title>Deep metagenomics examines the oral microbiome during advanced dental caries in children, revealing novel taxa and co-occurrences with host molecules.</title>
        <authorList>
            <person name="Baker J.L."/>
            <person name="Morton J.T."/>
            <person name="Dinis M."/>
            <person name="Alvarez R."/>
            <person name="Tran N.C."/>
            <person name="Knight R."/>
            <person name="Edlund A."/>
        </authorList>
    </citation>
    <scope>NUCLEOTIDE SEQUENCE</scope>
    <source>
        <strain evidence="3">JCVI_38_bin.5</strain>
    </source>
</reference>
<comment type="caution">
    <text evidence="3">The sequence shown here is derived from an EMBL/GenBank/DDBJ whole genome shotgun (WGS) entry which is preliminary data.</text>
</comment>
<feature type="domain" description="TadE-like" evidence="2">
    <location>
        <begin position="26"/>
        <end position="68"/>
    </location>
</feature>
<sequence length="171" mass="19353">MHYLLNFQRHLKMCFCTRGALNDTAGQSSVEAAILLPILLILFAVLLQPVCILYTRTVMSEAASEAARLYGTSTDVHQCRSYVQRRLSAIPEIPLFHVGGRDDWNIELQKDDQEVHVKITGHMHPLPPVGWLLSLAGKNDGQGYVVSTRIQEKIRPKWLGGSYAEWIHMWS</sequence>
<gene>
    <name evidence="3" type="ORF">HXK26_01370</name>
</gene>
<protein>
    <submittedName>
        <fullName evidence="3">Pilus assembly protein</fullName>
    </submittedName>
</protein>
<dbReference type="Pfam" id="PF07811">
    <property type="entry name" value="TadE"/>
    <property type="match status" value="1"/>
</dbReference>
<dbReference type="InterPro" id="IPR012495">
    <property type="entry name" value="TadE-like_dom"/>
</dbReference>
<evidence type="ECO:0000256" key="1">
    <source>
        <dbReference type="SAM" id="Phobius"/>
    </source>
</evidence>
<dbReference type="AlphaFoldDB" id="A0A930YPB7"/>